<evidence type="ECO:0000313" key="1">
    <source>
        <dbReference type="EMBL" id="KEO72491.1"/>
    </source>
</evidence>
<gene>
    <name evidence="1" type="ORF">EL17_17285</name>
</gene>
<comment type="caution">
    <text evidence="1">The sequence shown here is derived from an EMBL/GenBank/DDBJ whole genome shotgun (WGS) entry which is preliminary data.</text>
</comment>
<dbReference type="EMBL" id="JMIH01000024">
    <property type="protein sequence ID" value="KEO72491.1"/>
    <property type="molecule type" value="Genomic_DNA"/>
</dbReference>
<dbReference type="AlphaFoldDB" id="A0A074KRB4"/>
<protein>
    <recommendedName>
        <fullName evidence="3">DUF1735 domain-containing protein</fullName>
    </recommendedName>
</protein>
<sequence length="321" mass="34865">MKNYKYIQGALLMWMVFLVSCVDFVEPNIPYKDFNTGAYLRTIARTSTSFNFFDLTGARFALTLEAVDAENGATVETVEIRVRHRRLIPGVGLAYVPVQPSGGEWTDILIHTLTAADFAPNTESRFLRASFDIPASVAMEALGLTSEDIEGGDTFEFRLVLTDRMGRVFSNHNRSADVEGGLFYASPFQYNVGVVCPSDLGGTYRTTVVQASGPIGACPANVPGEITFIPREDGISYEVSDGTFGYWGCINDDWGTGAVVLNDACGALSISGTDKYGDSYSMTVLSSSSTQLTIEWVNTYNEGGTVIIFANEDAPFPDGLR</sequence>
<proteinExistence type="predicted"/>
<reference evidence="1 2" key="1">
    <citation type="submission" date="2014-04" db="EMBL/GenBank/DDBJ databases">
        <title>Characterization and application of a salt tolerant electro-active bacterium.</title>
        <authorList>
            <person name="Yang L."/>
            <person name="Wei S."/>
            <person name="Tay Q.X.M."/>
        </authorList>
    </citation>
    <scope>NUCLEOTIDE SEQUENCE [LARGE SCALE GENOMIC DNA]</scope>
    <source>
        <strain evidence="1 2">LY1</strain>
    </source>
</reference>
<evidence type="ECO:0000313" key="2">
    <source>
        <dbReference type="Proteomes" id="UP000027821"/>
    </source>
</evidence>
<dbReference type="RefSeq" id="WP_035077072.1">
    <property type="nucleotide sequence ID" value="NZ_JMIH01000024.1"/>
</dbReference>
<dbReference type="eggNOG" id="ENOG5031BXJ">
    <property type="taxonomic scope" value="Bacteria"/>
</dbReference>
<dbReference type="PROSITE" id="PS51257">
    <property type="entry name" value="PROKAR_LIPOPROTEIN"/>
    <property type="match status" value="1"/>
</dbReference>
<accession>A0A074KRB4</accession>
<name>A0A074KRB4_9BACT</name>
<organism evidence="1 2">
    <name type="scientific">Anditalea andensis</name>
    <dbReference type="NCBI Taxonomy" id="1048983"/>
    <lineage>
        <taxon>Bacteria</taxon>
        <taxon>Pseudomonadati</taxon>
        <taxon>Bacteroidota</taxon>
        <taxon>Cytophagia</taxon>
        <taxon>Cytophagales</taxon>
        <taxon>Cytophagaceae</taxon>
        <taxon>Anditalea</taxon>
    </lineage>
</organism>
<dbReference type="STRING" id="1048983.EL17_17285"/>
<evidence type="ECO:0008006" key="3">
    <source>
        <dbReference type="Google" id="ProtNLM"/>
    </source>
</evidence>
<keyword evidence="2" id="KW-1185">Reference proteome</keyword>
<dbReference type="Proteomes" id="UP000027821">
    <property type="component" value="Unassembled WGS sequence"/>
</dbReference>